<evidence type="ECO:0000256" key="1">
    <source>
        <dbReference type="SAM" id="Phobius"/>
    </source>
</evidence>
<dbReference type="InterPro" id="IPR008407">
    <property type="entry name" value="Brnchd-chn_aa_trnsp_AzlD"/>
</dbReference>
<keyword evidence="1" id="KW-0472">Membrane</keyword>
<organism evidence="2 3">
    <name type="scientific">Pusillimonas minor</name>
    <dbReference type="NCBI Taxonomy" id="2697024"/>
    <lineage>
        <taxon>Bacteria</taxon>
        <taxon>Pseudomonadati</taxon>
        <taxon>Pseudomonadota</taxon>
        <taxon>Betaproteobacteria</taxon>
        <taxon>Burkholderiales</taxon>
        <taxon>Alcaligenaceae</taxon>
        <taxon>Pusillimonas</taxon>
    </lineage>
</organism>
<feature type="transmembrane region" description="Helical" evidence="1">
    <location>
        <begin position="41"/>
        <end position="62"/>
    </location>
</feature>
<feature type="transmembrane region" description="Helical" evidence="1">
    <location>
        <begin position="6"/>
        <end position="29"/>
    </location>
</feature>
<dbReference type="RefSeq" id="WP_185778216.1">
    <property type="nucleotide sequence ID" value="NZ_JACJUU010000001.1"/>
</dbReference>
<dbReference type="AlphaFoldDB" id="A0A842HKR8"/>
<keyword evidence="3" id="KW-1185">Reference proteome</keyword>
<reference evidence="2 3" key="1">
    <citation type="submission" date="2020-08" db="EMBL/GenBank/DDBJ databases">
        <title>Paraeoetvoesia sp. YC-7-48 draft genome sequence.</title>
        <authorList>
            <person name="Yao L."/>
        </authorList>
    </citation>
    <scope>NUCLEOTIDE SEQUENCE [LARGE SCALE GENOMIC DNA]</scope>
    <source>
        <strain evidence="3">YC-7-48</strain>
    </source>
</reference>
<evidence type="ECO:0000313" key="2">
    <source>
        <dbReference type="EMBL" id="MBC2768362.1"/>
    </source>
</evidence>
<comment type="caution">
    <text evidence="2">The sequence shown here is derived from an EMBL/GenBank/DDBJ whole genome shotgun (WGS) entry which is preliminary data.</text>
</comment>
<accession>A0A842HKR8</accession>
<protein>
    <submittedName>
        <fullName evidence="2">AzlD domain-containing protein</fullName>
    </submittedName>
</protein>
<sequence length="106" mass="11622">MADTNYVWITIAVMAGVTFALRALPFVAGRWLRRQGLVHKLGATLPLSVMTLLLLHAMVGAARDNPAGVWQEGVAILLVLVLQWRTRNTLLSIVVGTAAYLLMRNL</sequence>
<evidence type="ECO:0000313" key="3">
    <source>
        <dbReference type="Proteomes" id="UP000545386"/>
    </source>
</evidence>
<dbReference type="Pfam" id="PF05437">
    <property type="entry name" value="AzlD"/>
    <property type="match status" value="1"/>
</dbReference>
<keyword evidence="1" id="KW-1133">Transmembrane helix</keyword>
<dbReference type="EMBL" id="JACJUU010000001">
    <property type="protein sequence ID" value="MBC2768362.1"/>
    <property type="molecule type" value="Genomic_DNA"/>
</dbReference>
<keyword evidence="1" id="KW-0812">Transmembrane</keyword>
<name>A0A842HKR8_9BURK</name>
<dbReference type="Proteomes" id="UP000545386">
    <property type="component" value="Unassembled WGS sequence"/>
</dbReference>
<gene>
    <name evidence="2" type="ORF">GTU67_00345</name>
</gene>
<proteinExistence type="predicted"/>